<dbReference type="InterPro" id="IPR001034">
    <property type="entry name" value="DeoR_HTH"/>
</dbReference>
<gene>
    <name evidence="5" type="ORF">N7603_00555</name>
</gene>
<feature type="domain" description="HTH deoR-type" evidence="4">
    <location>
        <begin position="3"/>
        <end position="58"/>
    </location>
</feature>
<dbReference type="Gene3D" id="1.10.10.10">
    <property type="entry name" value="Winged helix-like DNA-binding domain superfamily/Winged helix DNA-binding domain"/>
    <property type="match status" value="1"/>
</dbReference>
<keyword evidence="3" id="KW-0804">Transcription</keyword>
<evidence type="ECO:0000313" key="5">
    <source>
        <dbReference type="EMBL" id="MCU0104151.1"/>
    </source>
</evidence>
<dbReference type="InterPro" id="IPR050313">
    <property type="entry name" value="Carb_Metab_HTH_regulators"/>
</dbReference>
<evidence type="ECO:0000256" key="3">
    <source>
        <dbReference type="ARBA" id="ARBA00023163"/>
    </source>
</evidence>
<keyword evidence="6" id="KW-1185">Reference proteome</keyword>
<dbReference type="InterPro" id="IPR036390">
    <property type="entry name" value="WH_DNA-bd_sf"/>
</dbReference>
<comment type="caution">
    <text evidence="5">The sequence shown here is derived from an EMBL/GenBank/DDBJ whole genome shotgun (WGS) entry which is preliminary data.</text>
</comment>
<dbReference type="EMBL" id="JAOEGN010000001">
    <property type="protein sequence ID" value="MCU0104151.1"/>
    <property type="molecule type" value="Genomic_DNA"/>
</dbReference>
<dbReference type="SMART" id="SM00420">
    <property type="entry name" value="HTH_DEOR"/>
    <property type="match status" value="1"/>
</dbReference>
<organism evidence="5 6">
    <name type="scientific">Paracholeplasma vituli</name>
    <dbReference type="NCBI Taxonomy" id="69473"/>
    <lineage>
        <taxon>Bacteria</taxon>
        <taxon>Bacillati</taxon>
        <taxon>Mycoplasmatota</taxon>
        <taxon>Mollicutes</taxon>
        <taxon>Acholeplasmatales</taxon>
        <taxon>Acholeplasmataceae</taxon>
        <taxon>Paracholeplasma</taxon>
    </lineage>
</organism>
<dbReference type="Pfam" id="PF00455">
    <property type="entry name" value="DeoRC"/>
    <property type="match status" value="1"/>
</dbReference>
<evidence type="ECO:0000313" key="6">
    <source>
        <dbReference type="Proteomes" id="UP001209076"/>
    </source>
</evidence>
<dbReference type="PRINTS" id="PR00037">
    <property type="entry name" value="HTHLACR"/>
</dbReference>
<dbReference type="InterPro" id="IPR018356">
    <property type="entry name" value="Tscrpt_reg_HTH_DeoR_CS"/>
</dbReference>
<evidence type="ECO:0000256" key="2">
    <source>
        <dbReference type="ARBA" id="ARBA00023125"/>
    </source>
</evidence>
<dbReference type="GO" id="GO:0003677">
    <property type="term" value="F:DNA binding"/>
    <property type="evidence" value="ECO:0007669"/>
    <property type="project" value="UniProtKB-KW"/>
</dbReference>
<dbReference type="InterPro" id="IPR037171">
    <property type="entry name" value="NagB/RpiA_transferase-like"/>
</dbReference>
<protein>
    <submittedName>
        <fullName evidence="5">DeoR/GlpR family DNA-binding transcription regulator</fullName>
    </submittedName>
</protein>
<evidence type="ECO:0000256" key="1">
    <source>
        <dbReference type="ARBA" id="ARBA00023015"/>
    </source>
</evidence>
<reference evidence="6" key="1">
    <citation type="submission" date="2023-07" db="EMBL/GenBank/DDBJ databases">
        <title>Novel Mycoplasma species identified in domestic and wild animals.</title>
        <authorList>
            <person name="Volokhov D.V."/>
            <person name="Furtak V.A."/>
            <person name="Zagorodnyaya T.A."/>
        </authorList>
    </citation>
    <scope>NUCLEOTIDE SEQUENCE [LARGE SCALE GENOMIC DNA]</scope>
    <source>
        <strain evidence="6">92-19</strain>
    </source>
</reference>
<dbReference type="Pfam" id="PF08220">
    <property type="entry name" value="HTH_DeoR"/>
    <property type="match status" value="1"/>
</dbReference>
<proteinExistence type="predicted"/>
<evidence type="ECO:0000259" key="4">
    <source>
        <dbReference type="PROSITE" id="PS51000"/>
    </source>
</evidence>
<dbReference type="PROSITE" id="PS00894">
    <property type="entry name" value="HTH_DEOR_1"/>
    <property type="match status" value="1"/>
</dbReference>
<accession>A0ABT2PT81</accession>
<keyword evidence="2 5" id="KW-0238">DNA-binding</keyword>
<sequence length="253" mass="28292">MILNERQRKIFEIIKKEKTISNKSLQNKLFISESTLRRDLNDMERQGIIHRTHGHSSLIESSSRESSILVRVQTQVKEKNSIAVKCATLLAKNESYFVDSSSTAGYVLPLLDNLPNVTVITNGLNNAAILTQSPNVRVYLPGGIIYNNTNSVLGIDTVNYIKNFNCNAFIFSCGGISLASGITEASLEQALVKREMLNHSKVHILLVDHTKFDKIFLCKTCEFEDIDYVITDKMPSEAYIEAFKKSGTTLLIA</sequence>
<dbReference type="PANTHER" id="PTHR30363">
    <property type="entry name" value="HTH-TYPE TRANSCRIPTIONAL REGULATOR SRLR-RELATED"/>
    <property type="match status" value="1"/>
</dbReference>
<name>A0ABT2PT81_9MOLU</name>
<dbReference type="PANTHER" id="PTHR30363:SF44">
    <property type="entry name" value="AGA OPERON TRANSCRIPTIONAL REPRESSOR-RELATED"/>
    <property type="match status" value="1"/>
</dbReference>
<dbReference type="SMART" id="SM01134">
    <property type="entry name" value="DeoRC"/>
    <property type="match status" value="1"/>
</dbReference>
<dbReference type="Proteomes" id="UP001209076">
    <property type="component" value="Unassembled WGS sequence"/>
</dbReference>
<dbReference type="InterPro" id="IPR014036">
    <property type="entry name" value="DeoR-like_C"/>
</dbReference>
<keyword evidence="1" id="KW-0805">Transcription regulation</keyword>
<dbReference type="SUPFAM" id="SSF100950">
    <property type="entry name" value="NagB/RpiA/CoA transferase-like"/>
    <property type="match status" value="1"/>
</dbReference>
<dbReference type="InterPro" id="IPR036388">
    <property type="entry name" value="WH-like_DNA-bd_sf"/>
</dbReference>
<dbReference type="PROSITE" id="PS51000">
    <property type="entry name" value="HTH_DEOR_2"/>
    <property type="match status" value="1"/>
</dbReference>
<dbReference type="SUPFAM" id="SSF46785">
    <property type="entry name" value="Winged helix' DNA-binding domain"/>
    <property type="match status" value="1"/>
</dbReference>
<dbReference type="RefSeq" id="WP_262095363.1">
    <property type="nucleotide sequence ID" value="NZ_JAOEGN010000001.1"/>
</dbReference>